<dbReference type="Proteomes" id="UP000254425">
    <property type="component" value="Chromosome"/>
</dbReference>
<sequence length="119" mass="12490">MQSAGVAWDAVKAPAYLGDRALSRLGEGSGAVIRDGWSHHLYWLVRTGSAVGWDLLPVTVLGAATYVAVPPAGRTRSFGVHWALPPTADRRLTDAALLHDALAAAVAVSLDRHGAGVER</sequence>
<dbReference type="RefSeq" id="WP_208882419.1">
    <property type="nucleotide sequence ID" value="NZ_CP031320.1"/>
</dbReference>
<gene>
    <name evidence="1" type="ORF">DVA86_28010</name>
</gene>
<evidence type="ECO:0000313" key="1">
    <source>
        <dbReference type="EMBL" id="AXK35894.1"/>
    </source>
</evidence>
<protein>
    <submittedName>
        <fullName evidence="1">Uncharacterized protein</fullName>
    </submittedName>
</protein>
<dbReference type="AlphaFoldDB" id="A0A345XW78"/>
<evidence type="ECO:0000313" key="2">
    <source>
        <dbReference type="Proteomes" id="UP000254425"/>
    </source>
</evidence>
<dbReference type="EMBL" id="CP031320">
    <property type="protein sequence ID" value="AXK35894.1"/>
    <property type="molecule type" value="Genomic_DNA"/>
</dbReference>
<reference evidence="1 2" key="1">
    <citation type="submission" date="2018-07" db="EMBL/GenBank/DDBJ databases">
        <title>Draft genome of the type strain Streptomyces armeniacus ATCC 15676.</title>
        <authorList>
            <person name="Labana P."/>
            <person name="Gosse J.T."/>
            <person name="Boddy C.N."/>
        </authorList>
    </citation>
    <scope>NUCLEOTIDE SEQUENCE [LARGE SCALE GENOMIC DNA]</scope>
    <source>
        <strain evidence="1 2">ATCC 15676</strain>
    </source>
</reference>
<dbReference type="KEGG" id="sarm:DVA86_28010"/>
<proteinExistence type="predicted"/>
<accession>A0A345XW78</accession>
<keyword evidence="2" id="KW-1185">Reference proteome</keyword>
<organism evidence="1 2">
    <name type="scientific">Streptomyces armeniacus</name>
    <dbReference type="NCBI Taxonomy" id="83291"/>
    <lineage>
        <taxon>Bacteria</taxon>
        <taxon>Bacillati</taxon>
        <taxon>Actinomycetota</taxon>
        <taxon>Actinomycetes</taxon>
        <taxon>Kitasatosporales</taxon>
        <taxon>Streptomycetaceae</taxon>
        <taxon>Streptomyces</taxon>
    </lineage>
</organism>
<name>A0A345XW78_9ACTN</name>